<dbReference type="InterPro" id="IPR003599">
    <property type="entry name" value="Ig_sub"/>
</dbReference>
<keyword evidence="3" id="KW-0393">Immunoglobulin domain</keyword>
<evidence type="ECO:0000256" key="6">
    <source>
        <dbReference type="SAM" id="SignalP"/>
    </source>
</evidence>
<proteinExistence type="predicted"/>
<dbReference type="InterPro" id="IPR013098">
    <property type="entry name" value="Ig_I-set"/>
</dbReference>
<keyword evidence="5" id="KW-0812">Transmembrane</keyword>
<evidence type="ECO:0000313" key="10">
    <source>
        <dbReference type="WBParaSite" id="L893_g28861.t2"/>
    </source>
</evidence>
<protein>
    <submittedName>
        <fullName evidence="10">Down syndrome cell adhesion molecule-like protein Dscam2</fullName>
    </submittedName>
</protein>
<feature type="domain" description="Fibronectin type-III" evidence="8">
    <location>
        <begin position="805"/>
        <end position="895"/>
    </location>
</feature>
<name>A0A1I7ZQB3_9BILA</name>
<dbReference type="Pfam" id="PF13927">
    <property type="entry name" value="Ig_3"/>
    <property type="match status" value="2"/>
</dbReference>
<evidence type="ECO:0000259" key="8">
    <source>
        <dbReference type="PROSITE" id="PS50853"/>
    </source>
</evidence>
<feature type="domain" description="Fibronectin type-III" evidence="8">
    <location>
        <begin position="919"/>
        <end position="1012"/>
    </location>
</feature>
<evidence type="ECO:0000259" key="7">
    <source>
        <dbReference type="PROSITE" id="PS50835"/>
    </source>
</evidence>
<dbReference type="CDD" id="cd00096">
    <property type="entry name" value="Ig"/>
    <property type="match status" value="2"/>
</dbReference>
<keyword evidence="5" id="KW-1133">Transmembrane helix</keyword>
<dbReference type="SUPFAM" id="SSF48726">
    <property type="entry name" value="Immunoglobulin"/>
    <property type="match status" value="4"/>
</dbReference>
<dbReference type="InterPro" id="IPR003961">
    <property type="entry name" value="FN3_dom"/>
</dbReference>
<reference evidence="10" key="1">
    <citation type="submission" date="2016-11" db="UniProtKB">
        <authorList>
            <consortium name="WormBaseParasite"/>
        </authorList>
    </citation>
    <scope>IDENTIFICATION</scope>
</reference>
<evidence type="ECO:0000256" key="3">
    <source>
        <dbReference type="ARBA" id="ARBA00023319"/>
    </source>
</evidence>
<keyword evidence="5" id="KW-0472">Membrane</keyword>
<keyword evidence="9" id="KW-1185">Reference proteome</keyword>
<keyword evidence="2" id="KW-1015">Disulfide bond</keyword>
<feature type="compositionally biased region" description="Pro residues" evidence="4">
    <location>
        <begin position="1382"/>
        <end position="1394"/>
    </location>
</feature>
<dbReference type="CDD" id="cd00063">
    <property type="entry name" value="FN3"/>
    <property type="match status" value="6"/>
</dbReference>
<feature type="domain" description="Fibronectin type-III" evidence="8">
    <location>
        <begin position="700"/>
        <end position="795"/>
    </location>
</feature>
<feature type="transmembrane region" description="Helical" evidence="5">
    <location>
        <begin position="1144"/>
        <end position="1169"/>
    </location>
</feature>
<organism evidence="9 10">
    <name type="scientific">Steinernema glaseri</name>
    <dbReference type="NCBI Taxonomy" id="37863"/>
    <lineage>
        <taxon>Eukaryota</taxon>
        <taxon>Metazoa</taxon>
        <taxon>Ecdysozoa</taxon>
        <taxon>Nematoda</taxon>
        <taxon>Chromadorea</taxon>
        <taxon>Rhabditida</taxon>
        <taxon>Tylenchina</taxon>
        <taxon>Panagrolaimomorpha</taxon>
        <taxon>Strongyloidoidea</taxon>
        <taxon>Steinernematidae</taxon>
        <taxon>Steinernema</taxon>
    </lineage>
</organism>
<dbReference type="Gene3D" id="2.60.40.10">
    <property type="entry name" value="Immunoglobulins"/>
    <property type="match status" value="10"/>
</dbReference>
<feature type="region of interest" description="Disordered" evidence="4">
    <location>
        <begin position="1230"/>
        <end position="1400"/>
    </location>
</feature>
<feature type="domain" description="Fibronectin type-III" evidence="8">
    <location>
        <begin position="506"/>
        <end position="597"/>
    </location>
</feature>
<dbReference type="SUPFAM" id="SSF49265">
    <property type="entry name" value="Fibronectin type III"/>
    <property type="match status" value="4"/>
</dbReference>
<dbReference type="FunFam" id="2.60.40.10:FF:000032">
    <property type="entry name" value="palladin isoform X1"/>
    <property type="match status" value="2"/>
</dbReference>
<feature type="compositionally biased region" description="Polar residues" evidence="4">
    <location>
        <begin position="1311"/>
        <end position="1357"/>
    </location>
</feature>
<dbReference type="PANTHER" id="PTHR13817">
    <property type="entry name" value="TITIN"/>
    <property type="match status" value="1"/>
</dbReference>
<dbReference type="InterPro" id="IPR050964">
    <property type="entry name" value="Striated_Muscle_Regulatory"/>
</dbReference>
<feature type="domain" description="Ig-like" evidence="7">
    <location>
        <begin position="363"/>
        <end position="449"/>
    </location>
</feature>
<dbReference type="Proteomes" id="UP000095287">
    <property type="component" value="Unplaced"/>
</dbReference>
<feature type="signal peptide" evidence="6">
    <location>
        <begin position="1"/>
        <end position="36"/>
    </location>
</feature>
<dbReference type="FunFam" id="2.60.40.10:FF:000028">
    <property type="entry name" value="Neuronal cell adhesion molecule"/>
    <property type="match status" value="1"/>
</dbReference>
<feature type="domain" description="Ig-like" evidence="7">
    <location>
        <begin position="272"/>
        <end position="358"/>
    </location>
</feature>
<dbReference type="PROSITE" id="PS50853">
    <property type="entry name" value="FN3"/>
    <property type="match status" value="6"/>
</dbReference>
<accession>A0A1I7ZQB3</accession>
<feature type="region of interest" description="Disordered" evidence="4">
    <location>
        <begin position="1178"/>
        <end position="1205"/>
    </location>
</feature>
<feature type="compositionally biased region" description="Polar residues" evidence="4">
    <location>
        <begin position="1244"/>
        <end position="1256"/>
    </location>
</feature>
<feature type="compositionally biased region" description="Polar residues" evidence="4">
    <location>
        <begin position="1367"/>
        <end position="1381"/>
    </location>
</feature>
<evidence type="ECO:0000256" key="2">
    <source>
        <dbReference type="ARBA" id="ARBA00023157"/>
    </source>
</evidence>
<feature type="compositionally biased region" description="Low complexity" evidence="4">
    <location>
        <begin position="1277"/>
        <end position="1293"/>
    </location>
</feature>
<dbReference type="InterPro" id="IPR007110">
    <property type="entry name" value="Ig-like_dom"/>
</dbReference>
<keyword evidence="6" id="KW-0732">Signal</keyword>
<feature type="domain" description="Ig-like" evidence="7">
    <location>
        <begin position="172"/>
        <end position="259"/>
    </location>
</feature>
<feature type="domain" description="Fibronectin type-III" evidence="8">
    <location>
        <begin position="602"/>
        <end position="695"/>
    </location>
</feature>
<dbReference type="Pfam" id="PF00041">
    <property type="entry name" value="fn3"/>
    <property type="match status" value="6"/>
</dbReference>
<sequence length="1547" mass="169380">MQINGRTRPRLRGRSISSDAAVLFFFLAFVLRATSGGPSSDEAHVLRHHSRRAITVDPRYVGFHFTAEPESVVVQADSRVLLHCRHSTTPPKTNGYLENRIEWRKDGAPLRGVRQAGRILVLSNGSLAIENVASADEGKYQCVVHVTTLQENVKTTWTFLSRRATLQLASLSEFEIQPENRSVYKGDSVVFQCVVDSQPTAAVEWFHNDRPLKMHEGISILPVSSTLEISDAQFQHKGSYHCVARNGDSSKKSQVATLEVAEDTRMAVSEPPRFVIEPQSRVVVEGQAVILECVANGWPKTNVKWLKDSSTVELGSDRIRKAGSSSLLILNVNLSDSGVYTCRASNGEESVDSSATLFVKQAPVISVKPVDEVSQETNDVEMQCEAKGVPAPIVSWYKNGEMLTSSEYFVIQNNRLNILGLVRDDQGVYECIAENDVGSAQGFAQLLVDKADFLKAYYAMYANGSLNLEGFGDFAGHNASGVTVVPDTSSTETAAGLIGEPSLPSEPLGLTVVSAGSRTVNLQWDAPLKRHGNLLVYHIFFREEGSSRERTLNSSVSSVTLAHLQPDTIYLVRVAAESEMGMGKSTEEMHVRTTKEQAVPGRVQNLRAKVLSPEAIAVDWDPPSATGPEAVRYKLFYIPKQADANEKETQVLMLKTSYVLHGMEKDTEYEVRVEAEGANGAGLSSEVLTVRTLSDAPSGPPTGVRAEAVDMSSVQLRWEPPALEHRNGKITGYRLKYKTKLRGSKGNTLVVDGDIKDHTITNLDPGTSYMLRIAAVNQNGTGPYTDWIRVDTPLEEKEENQIAGAPLELRVQPGFDSIHLTWLPPRDDDIMIRGYQVGWGINVPDVELVQVGSSLRQYTITGLKPNRDYVISLRAFNRIGNGFPIYETVRTTNFGQRLTPGGGPFKNAKETTKNKHNMTPIGVRAESVSSNSIRVSWTDPNEDEHALLFNVPLFTIRYSSSSDGGGQQRYMNTSEPEHVVDGLRPNTQYEFAVRIIGSTQWSMAAVNRTQPAAPSSAPRDLTIIPTQDPNTIILNWQPPKYANGEVEEYLIYYTDRADTPDSNWLVDSVKGDRLSIQVTKLVPKTAYYFKVQARNVKGYGPLSSVSSYTPPGMGGYRTGGMGGTVGHKNGASFSFNLDLIKTNMLYVIIGLVVFIIILLSVIVACICLCRSKDSEKRRQQGYMQGRTLGGRNGKTPSGTGPDLWIRNGEGVRAGDYVESPECALSELKRLTQQHPVDSPPPRYQTLQESTSSSASKPRSFPHRVVGFREPPDEDAASTTTTLMTRSSLDSSTVVPPPPPRSILVGKANPILMTQSATAYPSEAESNGTLSRSYHQSSTSLESRQRTPQVIYTGNSRQPIAKIDFSDHGSSTYGSQTALQSGTPPPPTQLPPQPPTIEGYRTIRVPGSSSGLKSFTNMPSMQSPSHQLPIEKTAHIVRPVVVASPTNRDGKVPSVMMSHKSSENLPIGRAKAQPRVNVSSIYSPYSVACIQNTADVVDGKMSACSDAASELTPLQPSHSIEELHAQMENLDTMIDDLQALQHEFNTVN</sequence>
<dbReference type="PROSITE" id="PS50835">
    <property type="entry name" value="IG_LIKE"/>
    <property type="match status" value="4"/>
</dbReference>
<dbReference type="SMART" id="SM00060">
    <property type="entry name" value="FN3"/>
    <property type="match status" value="6"/>
</dbReference>
<dbReference type="SMART" id="SM00408">
    <property type="entry name" value="IGc2"/>
    <property type="match status" value="4"/>
</dbReference>
<dbReference type="SMART" id="SM00409">
    <property type="entry name" value="IG"/>
    <property type="match status" value="4"/>
</dbReference>
<evidence type="ECO:0000256" key="5">
    <source>
        <dbReference type="SAM" id="Phobius"/>
    </source>
</evidence>
<evidence type="ECO:0000256" key="1">
    <source>
        <dbReference type="ARBA" id="ARBA00022737"/>
    </source>
</evidence>
<feature type="domain" description="Ig-like" evidence="7">
    <location>
        <begin position="58"/>
        <end position="154"/>
    </location>
</feature>
<keyword evidence="1" id="KW-0677">Repeat</keyword>
<dbReference type="InterPro" id="IPR036116">
    <property type="entry name" value="FN3_sf"/>
</dbReference>
<dbReference type="WBParaSite" id="L893_g28861.t2">
    <property type="protein sequence ID" value="L893_g28861.t2"/>
    <property type="gene ID" value="L893_g28861"/>
</dbReference>
<dbReference type="InterPro" id="IPR036179">
    <property type="entry name" value="Ig-like_dom_sf"/>
</dbReference>
<dbReference type="InterPro" id="IPR013783">
    <property type="entry name" value="Ig-like_fold"/>
</dbReference>
<dbReference type="InterPro" id="IPR003598">
    <property type="entry name" value="Ig_sub2"/>
</dbReference>
<dbReference type="PRINTS" id="PR00014">
    <property type="entry name" value="FNTYPEIII"/>
</dbReference>
<evidence type="ECO:0000313" key="9">
    <source>
        <dbReference type="Proteomes" id="UP000095287"/>
    </source>
</evidence>
<feature type="domain" description="Fibronectin type-III" evidence="8">
    <location>
        <begin position="1017"/>
        <end position="1113"/>
    </location>
</feature>
<dbReference type="PANTHER" id="PTHR13817:SF173">
    <property type="entry name" value="FRAZZLED"/>
    <property type="match status" value="1"/>
</dbReference>
<feature type="chain" id="PRO_5009313790" evidence="6">
    <location>
        <begin position="37"/>
        <end position="1547"/>
    </location>
</feature>
<evidence type="ECO:0000256" key="4">
    <source>
        <dbReference type="SAM" id="MobiDB-lite"/>
    </source>
</evidence>
<dbReference type="Pfam" id="PF07679">
    <property type="entry name" value="I-set"/>
    <property type="match status" value="2"/>
</dbReference>